<dbReference type="Proteomes" id="UP000526892">
    <property type="component" value="Unassembled WGS sequence"/>
</dbReference>
<sequence>MRNALNFYIDGQWVPPHGDARLAVVDPATEKHLTDISMGTAEDVDRAVAAAYKAFPAYSATSREERSALLLRILEVYKRRSEELAKLISREVGSPLKLSREWQVGLGQRHLEEMIRVLASYSFHERRGKSLVIREPIGVAALISPWNWPLNQIMCKVAPALAAGCTIVLKPSEVAPLNTIVLTEILAEAGVPDGVFNLINGDGPEVGRALCRHADVSMVSITGSTRAGIDVAQTAAPTVKRVHQELGGKSANIILSDADLTSAVTRGVDACFDNSGQSCNAPTRMLVPQSRYEEALEIARRAAEAHRVGAPEAPDTTLGPLINKLQYQRVQEMINVGLEEGAQLVTGGLGRPEGLLGGYYVKPTIFGEVTPEMRIAREEIFGPVLVVLPYQDEAHAITLANDSEFGLAAYIQSGNIERARQVALQLQVGNVYINDPDWDASAPFGGYKRSGNGREYAEWGLDAYLEIKGISGYEP</sequence>
<dbReference type="FunFam" id="3.40.605.10:FF:000007">
    <property type="entry name" value="NAD/NADP-dependent betaine aldehyde dehydrogenase"/>
    <property type="match status" value="1"/>
</dbReference>
<dbReference type="Gene3D" id="3.40.605.10">
    <property type="entry name" value="Aldehyde Dehydrogenase, Chain A, domain 1"/>
    <property type="match status" value="1"/>
</dbReference>
<keyword evidence="7" id="KW-1185">Reference proteome</keyword>
<comment type="catalytic activity">
    <reaction evidence="4">
        <text>an aldehyde + NAD(+) + H2O = a carboxylate + NADH + 2 H(+)</text>
        <dbReference type="Rhea" id="RHEA:16185"/>
        <dbReference type="ChEBI" id="CHEBI:15377"/>
        <dbReference type="ChEBI" id="CHEBI:15378"/>
        <dbReference type="ChEBI" id="CHEBI:17478"/>
        <dbReference type="ChEBI" id="CHEBI:29067"/>
        <dbReference type="ChEBI" id="CHEBI:57540"/>
        <dbReference type="ChEBI" id="CHEBI:57945"/>
        <dbReference type="EC" id="1.2.1.3"/>
    </reaction>
</comment>
<dbReference type="Gene3D" id="3.40.309.10">
    <property type="entry name" value="Aldehyde Dehydrogenase, Chain A, domain 2"/>
    <property type="match status" value="1"/>
</dbReference>
<name>A0A7Z0LTL3_9GAMM</name>
<dbReference type="EMBL" id="JACCDE010000015">
    <property type="protein sequence ID" value="NYS78312.1"/>
    <property type="molecule type" value="Genomic_DNA"/>
</dbReference>
<dbReference type="SUPFAM" id="SSF53720">
    <property type="entry name" value="ALDH-like"/>
    <property type="match status" value="1"/>
</dbReference>
<dbReference type="RefSeq" id="WP_179916139.1">
    <property type="nucleotide sequence ID" value="NZ_JACCDE010000015.1"/>
</dbReference>
<dbReference type="AlphaFoldDB" id="A0A7Z0LTL3"/>
<evidence type="ECO:0000259" key="5">
    <source>
        <dbReference type="Pfam" id="PF00171"/>
    </source>
</evidence>
<feature type="domain" description="Aldehyde dehydrogenase" evidence="5">
    <location>
        <begin position="13"/>
        <end position="468"/>
    </location>
</feature>
<accession>A0A7Z0LTL3</accession>
<keyword evidence="2" id="KW-0560">Oxidoreductase</keyword>
<reference evidence="6 7" key="1">
    <citation type="journal article" date="2003" name="Extremophiles">
        <title>Halomonas glaciei sp. nov. isolated from fast ice of Adelie Land, Antarctica.</title>
        <authorList>
            <person name="Reddy G.S."/>
            <person name="Raghavan P.U."/>
            <person name="Sarita N.B."/>
            <person name="Prakash J.S."/>
            <person name="Nagesh N."/>
            <person name="Delille D."/>
            <person name="Shivaji S."/>
        </authorList>
    </citation>
    <scope>NUCLEOTIDE SEQUENCE [LARGE SCALE GENOMIC DNA]</scope>
    <source>
        <strain evidence="6 7">DD39</strain>
    </source>
</reference>
<organism evidence="6 7">
    <name type="scientific">Vreelandella glaciei</name>
    <dbReference type="NCBI Taxonomy" id="186761"/>
    <lineage>
        <taxon>Bacteria</taxon>
        <taxon>Pseudomonadati</taxon>
        <taxon>Pseudomonadota</taxon>
        <taxon>Gammaproteobacteria</taxon>
        <taxon>Oceanospirillales</taxon>
        <taxon>Halomonadaceae</taxon>
        <taxon>Vreelandella</taxon>
    </lineage>
</organism>
<dbReference type="InterPro" id="IPR015590">
    <property type="entry name" value="Aldehyde_DH_dom"/>
</dbReference>
<dbReference type="InterPro" id="IPR016161">
    <property type="entry name" value="Ald_DH/histidinol_DH"/>
</dbReference>
<evidence type="ECO:0000313" key="7">
    <source>
        <dbReference type="Proteomes" id="UP000526892"/>
    </source>
</evidence>
<dbReference type="InterPro" id="IPR016160">
    <property type="entry name" value="Ald_DH_CS_CYS"/>
</dbReference>
<comment type="similarity">
    <text evidence="1">Belongs to the aldehyde dehydrogenase family.</text>
</comment>
<comment type="caution">
    <text evidence="6">The sequence shown here is derived from an EMBL/GenBank/DDBJ whole genome shotgun (WGS) entry which is preliminary data.</text>
</comment>
<dbReference type="InterPro" id="IPR016162">
    <property type="entry name" value="Ald_DH_N"/>
</dbReference>
<dbReference type="EC" id="1.2.1.3" evidence="3"/>
<proteinExistence type="inferred from homology"/>
<dbReference type="PROSITE" id="PS00070">
    <property type="entry name" value="ALDEHYDE_DEHYDR_CYS"/>
    <property type="match status" value="1"/>
</dbReference>
<evidence type="ECO:0000256" key="4">
    <source>
        <dbReference type="ARBA" id="ARBA00049194"/>
    </source>
</evidence>
<evidence type="ECO:0000256" key="1">
    <source>
        <dbReference type="ARBA" id="ARBA00009986"/>
    </source>
</evidence>
<evidence type="ECO:0000256" key="2">
    <source>
        <dbReference type="ARBA" id="ARBA00023002"/>
    </source>
</evidence>
<protein>
    <recommendedName>
        <fullName evidence="3">aldehyde dehydrogenase (NAD(+))</fullName>
        <ecNumber evidence="3">1.2.1.3</ecNumber>
    </recommendedName>
</protein>
<dbReference type="Pfam" id="PF00171">
    <property type="entry name" value="Aldedh"/>
    <property type="match status" value="1"/>
</dbReference>
<dbReference type="FunFam" id="3.40.309.10:FF:000009">
    <property type="entry name" value="Aldehyde dehydrogenase A"/>
    <property type="match status" value="1"/>
</dbReference>
<dbReference type="InterPro" id="IPR016163">
    <property type="entry name" value="Ald_DH_C"/>
</dbReference>
<evidence type="ECO:0000313" key="6">
    <source>
        <dbReference type="EMBL" id="NYS78312.1"/>
    </source>
</evidence>
<gene>
    <name evidence="6" type="ORF">HZS80_11430</name>
</gene>
<dbReference type="PANTHER" id="PTHR42804">
    <property type="entry name" value="ALDEHYDE DEHYDROGENASE"/>
    <property type="match status" value="1"/>
</dbReference>
<evidence type="ECO:0000256" key="3">
    <source>
        <dbReference type="ARBA" id="ARBA00024226"/>
    </source>
</evidence>
<dbReference type="GO" id="GO:0004029">
    <property type="term" value="F:aldehyde dehydrogenase (NAD+) activity"/>
    <property type="evidence" value="ECO:0007669"/>
    <property type="project" value="UniProtKB-EC"/>
</dbReference>
<dbReference type="CDD" id="cd07138">
    <property type="entry name" value="ALDH_CddD_SSP0762"/>
    <property type="match status" value="1"/>
</dbReference>
<dbReference type="PANTHER" id="PTHR42804:SF1">
    <property type="entry name" value="ALDEHYDE DEHYDROGENASE-RELATED"/>
    <property type="match status" value="1"/>
</dbReference>